<protein>
    <submittedName>
        <fullName evidence="3">Fatty acid desaturase</fullName>
    </submittedName>
</protein>
<keyword evidence="1" id="KW-0472">Membrane</keyword>
<feature type="domain" description="Fatty acid desaturase" evidence="2">
    <location>
        <begin position="79"/>
        <end position="306"/>
    </location>
</feature>
<evidence type="ECO:0000256" key="1">
    <source>
        <dbReference type="SAM" id="Phobius"/>
    </source>
</evidence>
<dbReference type="AlphaFoldDB" id="A0A1Y2J6Q7"/>
<keyword evidence="1" id="KW-0812">Transmembrane</keyword>
<name>A0A1Y2J6Q7_BRAJP</name>
<evidence type="ECO:0000313" key="3">
    <source>
        <dbReference type="EMBL" id="OSJ21489.1"/>
    </source>
</evidence>
<comment type="caution">
    <text evidence="3">The sequence shown here is derived from an EMBL/GenBank/DDBJ whole genome shotgun (WGS) entry which is preliminary data.</text>
</comment>
<evidence type="ECO:0000259" key="2">
    <source>
        <dbReference type="Pfam" id="PF00487"/>
    </source>
</evidence>
<feature type="transmembrane region" description="Helical" evidence="1">
    <location>
        <begin position="51"/>
        <end position="72"/>
    </location>
</feature>
<keyword evidence="1" id="KW-1133">Transmembrane helix</keyword>
<dbReference type="Proteomes" id="UP000193335">
    <property type="component" value="Unassembled WGS sequence"/>
</dbReference>
<gene>
    <name evidence="3" type="ORF">BSZ19_49705</name>
</gene>
<feature type="transmembrane region" description="Helical" evidence="1">
    <location>
        <begin position="220"/>
        <end position="237"/>
    </location>
</feature>
<dbReference type="GO" id="GO:0006629">
    <property type="term" value="P:lipid metabolic process"/>
    <property type="evidence" value="ECO:0007669"/>
    <property type="project" value="InterPro"/>
</dbReference>
<organism evidence="3 4">
    <name type="scientific">Bradyrhizobium japonicum</name>
    <dbReference type="NCBI Taxonomy" id="375"/>
    <lineage>
        <taxon>Bacteria</taxon>
        <taxon>Pseudomonadati</taxon>
        <taxon>Pseudomonadota</taxon>
        <taxon>Alphaproteobacteria</taxon>
        <taxon>Hyphomicrobiales</taxon>
        <taxon>Nitrobacteraceae</taxon>
        <taxon>Bradyrhizobium</taxon>
    </lineage>
</organism>
<accession>A0A1Y2J6Q7</accession>
<feature type="transmembrane region" description="Helical" evidence="1">
    <location>
        <begin position="195"/>
        <end position="214"/>
    </location>
</feature>
<dbReference type="InterPro" id="IPR005804">
    <property type="entry name" value="FA_desaturase_dom"/>
</dbReference>
<evidence type="ECO:0000313" key="4">
    <source>
        <dbReference type="Proteomes" id="UP000193335"/>
    </source>
</evidence>
<dbReference type="EMBL" id="NAFL01000287">
    <property type="protein sequence ID" value="OSJ21489.1"/>
    <property type="molecule type" value="Genomic_DNA"/>
</dbReference>
<dbReference type="Pfam" id="PF00487">
    <property type="entry name" value="FA_desaturase"/>
    <property type="match status" value="1"/>
</dbReference>
<reference evidence="3 4" key="1">
    <citation type="submission" date="2017-03" db="EMBL/GenBank/DDBJ databases">
        <title>Whole genome sequences of fourteen strains of Bradyrhizobium canariense and one strain of Bradyrhizobium japonicum isolated from Lupinus (Papilionoideae: Genisteae) species in Algeria.</title>
        <authorList>
            <person name="Crovadore J."/>
            <person name="Chekireb D."/>
            <person name="Brachmann A."/>
            <person name="Chablais R."/>
            <person name="Cochard B."/>
            <person name="Lefort F."/>
        </authorList>
    </citation>
    <scope>NUCLEOTIDE SEQUENCE [LARGE SCALE GENOMIC DNA]</scope>
    <source>
        <strain evidence="3 4">UBMA197</strain>
    </source>
</reference>
<proteinExistence type="predicted"/>
<sequence length="340" mass="38668">MKSEENEDLVAIRSDMDYSRKFQTLRPVLVDRGGQRYLDFLKTLKPSYVRAWTDIALGYAALLATALATAIAPRYGCPPWIATLGGALAIGFWVAYLQLFIHEGAHFNLAQGRENSDLLCDLLIAWMVGTSVQSYRPFHFQHHRALGQKDDSEMSYFFPLNLLFIFKSLFGLRSIEVLSKRRTSAGKARTTRETFLLLIGLSIHGTIVGASFWFDFYTLGFAWILGIGMIFPFLGALRQLLEHRDPDADSHIDYFEQDHGAYTRVFGPSVFSSLFGAAGFDRHLLHHWEPQVSYTNLHQLEAYLLDTDIAPIIEMRRSSYIKTFLGLLRADVIVTRNKTQ</sequence>
<feature type="transmembrane region" description="Helical" evidence="1">
    <location>
        <begin position="156"/>
        <end position="175"/>
    </location>
</feature>
<feature type="transmembrane region" description="Helical" evidence="1">
    <location>
        <begin position="78"/>
        <end position="97"/>
    </location>
</feature>